<gene>
    <name evidence="1" type="ORF">HNP81_003626</name>
</gene>
<proteinExistence type="predicted"/>
<keyword evidence="2" id="KW-1185">Reference proteome</keyword>
<sequence length="39" mass="4808">MEVNCDNLPFLILMQTSKAIHDRIKEEKAKKYAWYYRIF</sequence>
<evidence type="ECO:0000313" key="1">
    <source>
        <dbReference type="EMBL" id="MBA9028306.1"/>
    </source>
</evidence>
<evidence type="ECO:0000313" key="2">
    <source>
        <dbReference type="Proteomes" id="UP000626697"/>
    </source>
</evidence>
<dbReference type="Proteomes" id="UP000626697">
    <property type="component" value="Unassembled WGS sequence"/>
</dbReference>
<reference evidence="1 2" key="1">
    <citation type="submission" date="2020-08" db="EMBL/GenBank/DDBJ databases">
        <title>Genomic Encyclopedia of Type Strains, Phase IV (KMG-IV): sequencing the most valuable type-strain genomes for metagenomic binning, comparative biology and taxonomic classification.</title>
        <authorList>
            <person name="Goeker M."/>
        </authorList>
    </citation>
    <scope>NUCLEOTIDE SEQUENCE [LARGE SCALE GENOMIC DNA]</scope>
    <source>
        <strain evidence="1 2">DSM 105481</strain>
    </source>
</reference>
<accession>A0ABR6CTF7</accession>
<comment type="caution">
    <text evidence="1">The sequence shown here is derived from an EMBL/GenBank/DDBJ whole genome shotgun (WGS) entry which is preliminary data.</text>
</comment>
<protein>
    <submittedName>
        <fullName evidence="1">Uncharacterized protein</fullName>
    </submittedName>
</protein>
<organism evidence="1 2">
    <name type="scientific">Peribacillus huizhouensis</name>
    <dbReference type="NCBI Taxonomy" id="1501239"/>
    <lineage>
        <taxon>Bacteria</taxon>
        <taxon>Bacillati</taxon>
        <taxon>Bacillota</taxon>
        <taxon>Bacilli</taxon>
        <taxon>Bacillales</taxon>
        <taxon>Bacillaceae</taxon>
        <taxon>Peribacillus</taxon>
    </lineage>
</organism>
<name>A0ABR6CTF7_9BACI</name>
<dbReference type="EMBL" id="JACJHX010000013">
    <property type="protein sequence ID" value="MBA9028306.1"/>
    <property type="molecule type" value="Genomic_DNA"/>
</dbReference>